<gene>
    <name evidence="2" type="ORF">KL86PLE_10048</name>
</gene>
<dbReference type="EMBL" id="FMJD01000001">
    <property type="protein sequence ID" value="SCM70126.1"/>
    <property type="molecule type" value="Genomic_DNA"/>
</dbReference>
<protein>
    <recommendedName>
        <fullName evidence="3">Glycosidase</fullName>
    </recommendedName>
</protein>
<organism evidence="2">
    <name type="scientific">uncultured Pleomorphomonas sp</name>
    <dbReference type="NCBI Taxonomy" id="442121"/>
    <lineage>
        <taxon>Bacteria</taxon>
        <taxon>Pseudomonadati</taxon>
        <taxon>Pseudomonadota</taxon>
        <taxon>Alphaproteobacteria</taxon>
        <taxon>Hyphomicrobiales</taxon>
        <taxon>Pleomorphomonadaceae</taxon>
        <taxon>Pleomorphomonas</taxon>
        <taxon>environmental samples</taxon>
    </lineage>
</organism>
<accession>A0A212KXZ1</accession>
<name>A0A212KXZ1_9HYPH</name>
<sequence>MTGHPSAPPPRSGDSIQPPGHPMVQRLIQVELTWIEKRIEHWIRFGRPAHDQILDRRRRLVSFTSGSIFAFVRWASNDFGTIASRIDIVRAVSDGEPYQTLPFVRPGGDILLKVDSWPKVERVLKLIDGIEALGIDPADVSPDHWRHIHNRLAAGHAPRAYTGDRHRAWLKRRKVDPDRPNEPDAMPLSVGRKTT</sequence>
<dbReference type="InterPro" id="IPR021263">
    <property type="entry name" value="DUF2840"/>
</dbReference>
<dbReference type="AlphaFoldDB" id="A0A212KXZ1"/>
<evidence type="ECO:0000313" key="2">
    <source>
        <dbReference type="EMBL" id="SCM70126.1"/>
    </source>
</evidence>
<dbReference type="Pfam" id="PF11000">
    <property type="entry name" value="DUF2840"/>
    <property type="match status" value="1"/>
</dbReference>
<evidence type="ECO:0000256" key="1">
    <source>
        <dbReference type="SAM" id="MobiDB-lite"/>
    </source>
</evidence>
<feature type="region of interest" description="Disordered" evidence="1">
    <location>
        <begin position="171"/>
        <end position="195"/>
    </location>
</feature>
<evidence type="ECO:0008006" key="3">
    <source>
        <dbReference type="Google" id="ProtNLM"/>
    </source>
</evidence>
<reference evidence="2" key="1">
    <citation type="submission" date="2016-08" db="EMBL/GenBank/DDBJ databases">
        <authorList>
            <person name="Seilhamer J.J."/>
        </authorList>
    </citation>
    <scope>NUCLEOTIDE SEQUENCE</scope>
    <source>
        <strain evidence="2">86</strain>
    </source>
</reference>
<proteinExistence type="predicted"/>
<feature type="region of interest" description="Disordered" evidence="1">
    <location>
        <begin position="1"/>
        <end position="21"/>
    </location>
</feature>
<feature type="compositionally biased region" description="Pro residues" evidence="1">
    <location>
        <begin position="1"/>
        <end position="11"/>
    </location>
</feature>